<organism evidence="2 3">
    <name type="scientific">Gigaspora margarita</name>
    <dbReference type="NCBI Taxonomy" id="4874"/>
    <lineage>
        <taxon>Eukaryota</taxon>
        <taxon>Fungi</taxon>
        <taxon>Fungi incertae sedis</taxon>
        <taxon>Mucoromycota</taxon>
        <taxon>Glomeromycotina</taxon>
        <taxon>Glomeromycetes</taxon>
        <taxon>Diversisporales</taxon>
        <taxon>Gigasporaceae</taxon>
        <taxon>Gigaspora</taxon>
    </lineage>
</organism>
<dbReference type="Proteomes" id="UP000439903">
    <property type="component" value="Unassembled WGS sequence"/>
</dbReference>
<accession>A0A8H4ESZ2</accession>
<feature type="signal peptide" evidence="1">
    <location>
        <begin position="1"/>
        <end position="24"/>
    </location>
</feature>
<evidence type="ECO:0000256" key="1">
    <source>
        <dbReference type="SAM" id="SignalP"/>
    </source>
</evidence>
<proteinExistence type="predicted"/>
<feature type="chain" id="PRO_5034937708" evidence="1">
    <location>
        <begin position="25"/>
        <end position="88"/>
    </location>
</feature>
<reference evidence="2 3" key="1">
    <citation type="journal article" date="2019" name="Environ. Microbiol.">
        <title>At the nexus of three kingdoms: the genome of the mycorrhizal fungus Gigaspora margarita provides insights into plant, endobacterial and fungal interactions.</title>
        <authorList>
            <person name="Venice F."/>
            <person name="Ghignone S."/>
            <person name="Salvioli di Fossalunga A."/>
            <person name="Amselem J."/>
            <person name="Novero M."/>
            <person name="Xianan X."/>
            <person name="Sedzielewska Toro K."/>
            <person name="Morin E."/>
            <person name="Lipzen A."/>
            <person name="Grigoriev I.V."/>
            <person name="Henrissat B."/>
            <person name="Martin F.M."/>
            <person name="Bonfante P."/>
        </authorList>
    </citation>
    <scope>NUCLEOTIDE SEQUENCE [LARGE SCALE GENOMIC DNA]</scope>
    <source>
        <strain evidence="2 3">BEG34</strain>
    </source>
</reference>
<gene>
    <name evidence="2" type="ORF">F8M41_025211</name>
</gene>
<name>A0A8H4ESZ2_GIGMA</name>
<keyword evidence="3" id="KW-1185">Reference proteome</keyword>
<keyword evidence="1" id="KW-0732">Signal</keyword>
<dbReference type="AlphaFoldDB" id="A0A8H4ESZ2"/>
<evidence type="ECO:0000313" key="2">
    <source>
        <dbReference type="EMBL" id="KAF0549477.1"/>
    </source>
</evidence>
<evidence type="ECO:0000313" key="3">
    <source>
        <dbReference type="Proteomes" id="UP000439903"/>
    </source>
</evidence>
<protein>
    <submittedName>
        <fullName evidence="2">Galactose oxidase</fullName>
    </submittedName>
</protein>
<comment type="caution">
    <text evidence="2">The sequence shown here is derived from an EMBL/GenBank/DDBJ whole genome shotgun (WGS) entry which is preliminary data.</text>
</comment>
<dbReference type="EMBL" id="WTPW01000090">
    <property type="protein sequence ID" value="KAF0549477.1"/>
    <property type="molecule type" value="Genomic_DNA"/>
</dbReference>
<sequence>MSITACISLRFSKLELKLLIAVLATHVLPPIKKTVELSIGLRPDVPKKYPTGITTSLCHGGAEILNELDQSRYQTSLDALKEVAPPKK</sequence>